<dbReference type="CDD" id="cd00367">
    <property type="entry name" value="PTS-HPr_like"/>
    <property type="match status" value="1"/>
</dbReference>
<reference evidence="13 14" key="1">
    <citation type="submission" date="2024-02" db="EMBL/GenBank/DDBJ databases">
        <title>Bacteria isolated from the canopy kelp, Nereocystis luetkeana.</title>
        <authorList>
            <person name="Pfister C.A."/>
            <person name="Younker I.T."/>
            <person name="Light S.H."/>
        </authorList>
    </citation>
    <scope>NUCLEOTIDE SEQUENCE [LARGE SCALE GENOMIC DNA]</scope>
    <source>
        <strain evidence="13 14">TI.1.05</strain>
    </source>
</reference>
<dbReference type="InterPro" id="IPR002114">
    <property type="entry name" value="PTS_HPr_Ser_P_site"/>
</dbReference>
<dbReference type="SUPFAM" id="SSF55804">
    <property type="entry name" value="Phoshotransferase/anion transport protein"/>
    <property type="match status" value="2"/>
</dbReference>
<evidence type="ECO:0000256" key="8">
    <source>
        <dbReference type="ARBA" id="ARBA00022679"/>
    </source>
</evidence>
<dbReference type="PROSITE" id="PS00369">
    <property type="entry name" value="PTS_HPR_HIS"/>
    <property type="match status" value="1"/>
</dbReference>
<dbReference type="InterPro" id="IPR016152">
    <property type="entry name" value="PTrfase/Anion_transptr"/>
</dbReference>
<dbReference type="Pfam" id="PF00381">
    <property type="entry name" value="PTS-HPr"/>
    <property type="match status" value="1"/>
</dbReference>
<evidence type="ECO:0000256" key="10">
    <source>
        <dbReference type="ARBA" id="ARBA00022777"/>
    </source>
</evidence>
<dbReference type="InterPro" id="IPR002178">
    <property type="entry name" value="PTS_EIIA_type-2_dom"/>
</dbReference>
<keyword evidence="7" id="KW-0762">Sugar transport</keyword>
<name>A0ABU9GN26_9GAMM</name>
<organism evidence="13 14">
    <name type="scientific">Psychromonas aquatilis</name>
    <dbReference type="NCBI Taxonomy" id="2005072"/>
    <lineage>
        <taxon>Bacteria</taxon>
        <taxon>Pseudomonadati</taxon>
        <taxon>Pseudomonadota</taxon>
        <taxon>Gammaproteobacteria</taxon>
        <taxon>Alteromonadales</taxon>
        <taxon>Psychromonadaceae</taxon>
        <taxon>Psychromonas</taxon>
    </lineage>
</organism>
<evidence type="ECO:0000256" key="5">
    <source>
        <dbReference type="ARBA" id="ARBA00022490"/>
    </source>
</evidence>
<dbReference type="NCBIfam" id="TIGR01003">
    <property type="entry name" value="PTS_HPr_family"/>
    <property type="match status" value="1"/>
</dbReference>
<evidence type="ECO:0000256" key="1">
    <source>
        <dbReference type="ARBA" id="ARBA00003136"/>
    </source>
</evidence>
<sequence length="377" mass="40324">MLKLTNNDITLEKSADNKIDAIKSIAQQLTNNGLVAEQYVQGMLNREAQNSTFLGNGIAIPHGTVDTRDLVLKTGVAVHHFPEGVEWGDGHIAYVAIGIAAKSDEHLSILKQLTKVLSADGVEAKLKSAKNKEDIIQLLNGDVQFEADFNSELIHLNFPAEDMLQMVAVGAGLLKNGHLVGNPCVAELITKQATHLGEGVWLTSSNVAVDRTAMSIVTTNNTFLNDDVAVKALITLAVCNDTHQGFLKTITNLIVEQNQAKLLTASKQELVEMFDANNAETIQQEVGDSAIFKINNAHGLHARPSAMLVSVAKQFKSSIKVSVVAEETKFVNAKSLMKVVGLGVKHGDSLKFVVEGEDSQAALESIGEAIASGLSEG</sequence>
<dbReference type="PANTHER" id="PTHR30181">
    <property type="entry name" value="MANNITOL PERMEASE IIC COMPONENT"/>
    <property type="match status" value="1"/>
</dbReference>
<dbReference type="Pfam" id="PF00359">
    <property type="entry name" value="PTS_EIIA_2"/>
    <property type="match status" value="1"/>
</dbReference>
<dbReference type="PROSITE" id="PS51094">
    <property type="entry name" value="PTS_EIIA_TYPE_2"/>
    <property type="match status" value="1"/>
</dbReference>
<proteinExistence type="predicted"/>
<evidence type="ECO:0000313" key="14">
    <source>
        <dbReference type="Proteomes" id="UP001369082"/>
    </source>
</evidence>
<dbReference type="RefSeq" id="WP_341596690.1">
    <property type="nucleotide sequence ID" value="NZ_JBAKAZ010000008.1"/>
</dbReference>
<dbReference type="Gene3D" id="3.40.930.10">
    <property type="entry name" value="Mannitol-specific EII, Chain A"/>
    <property type="match status" value="1"/>
</dbReference>
<keyword evidence="6" id="KW-0597">Phosphoprotein</keyword>
<dbReference type="InterPro" id="IPR000032">
    <property type="entry name" value="HPr-like"/>
</dbReference>
<keyword evidence="5" id="KW-0963">Cytoplasm</keyword>
<protein>
    <recommendedName>
        <fullName evidence="3">Multiphosphoryl transfer protein</fullName>
    </recommendedName>
</protein>
<keyword evidence="9" id="KW-0598">Phosphotransferase system</keyword>
<dbReference type="PROSITE" id="PS00589">
    <property type="entry name" value="PTS_HPR_SER"/>
    <property type="match status" value="1"/>
</dbReference>
<keyword evidence="8" id="KW-0808">Transferase</keyword>
<dbReference type="InterPro" id="IPR035895">
    <property type="entry name" value="HPr-like_sf"/>
</dbReference>
<dbReference type="SUPFAM" id="SSF55594">
    <property type="entry name" value="HPr-like"/>
    <property type="match status" value="1"/>
</dbReference>
<comment type="caution">
    <text evidence="13">The sequence shown here is derived from an EMBL/GenBank/DDBJ whole genome shotgun (WGS) entry which is preliminary data.</text>
</comment>
<dbReference type="InterPro" id="IPR001020">
    <property type="entry name" value="PTS_HPr_His_P_site"/>
</dbReference>
<dbReference type="PRINTS" id="PR00107">
    <property type="entry name" value="PHOSPHOCPHPR"/>
</dbReference>
<dbReference type="NCBIfam" id="NF008319">
    <property type="entry name" value="PRK11109.1"/>
    <property type="match status" value="1"/>
</dbReference>
<feature type="domain" description="PTS EIIA type-2" evidence="11">
    <location>
        <begin position="2"/>
        <end position="142"/>
    </location>
</feature>
<comment type="function">
    <text evidence="1">The phosphoenolpyruvate-dependent sugar phosphotransferase system (sugar PTS), a major carbohydrate active transport system, catalyzes the phosphorylation of incoming sugar substrates concomitantly with their translocation across the cell membrane. The enzyme II FruAB PTS system is involved in fructose transport.</text>
</comment>
<accession>A0ABU9GN26</accession>
<dbReference type="EMBL" id="JBAKAZ010000008">
    <property type="protein sequence ID" value="MEL0628680.1"/>
    <property type="molecule type" value="Genomic_DNA"/>
</dbReference>
<evidence type="ECO:0000256" key="2">
    <source>
        <dbReference type="ARBA" id="ARBA00004496"/>
    </source>
</evidence>
<dbReference type="Proteomes" id="UP001369082">
    <property type="component" value="Unassembled WGS sequence"/>
</dbReference>
<dbReference type="InterPro" id="IPR050893">
    <property type="entry name" value="Sugar_PTS"/>
</dbReference>
<evidence type="ECO:0000256" key="7">
    <source>
        <dbReference type="ARBA" id="ARBA00022597"/>
    </source>
</evidence>
<dbReference type="PANTHER" id="PTHR30181:SF3">
    <property type="entry name" value="MULTIPHOSPHORYL TRANSFER PROTEIN"/>
    <property type="match status" value="1"/>
</dbReference>
<evidence type="ECO:0000256" key="6">
    <source>
        <dbReference type="ARBA" id="ARBA00022553"/>
    </source>
</evidence>
<dbReference type="PROSITE" id="PS51350">
    <property type="entry name" value="PTS_HPR_DOM"/>
    <property type="match status" value="1"/>
</dbReference>
<keyword evidence="4" id="KW-0813">Transport</keyword>
<gene>
    <name evidence="13" type="primary">fruB</name>
    <name evidence="13" type="ORF">V6256_03580</name>
</gene>
<dbReference type="PROSITE" id="PS00372">
    <property type="entry name" value="PTS_EIIA_TYPE_2_HIS"/>
    <property type="match status" value="1"/>
</dbReference>
<evidence type="ECO:0000256" key="3">
    <source>
        <dbReference type="ARBA" id="ARBA00015565"/>
    </source>
</evidence>
<dbReference type="CDD" id="cd00211">
    <property type="entry name" value="PTS_IIA_fru"/>
    <property type="match status" value="1"/>
</dbReference>
<feature type="domain" description="HPr" evidence="12">
    <location>
        <begin position="287"/>
        <end position="377"/>
    </location>
</feature>
<evidence type="ECO:0000259" key="12">
    <source>
        <dbReference type="PROSITE" id="PS51350"/>
    </source>
</evidence>
<keyword evidence="14" id="KW-1185">Reference proteome</keyword>
<evidence type="ECO:0000256" key="9">
    <source>
        <dbReference type="ARBA" id="ARBA00022683"/>
    </source>
</evidence>
<keyword evidence="10" id="KW-0418">Kinase</keyword>
<dbReference type="Gene3D" id="3.30.1340.10">
    <property type="entry name" value="HPr-like"/>
    <property type="match status" value="1"/>
</dbReference>
<comment type="subcellular location">
    <subcellularLocation>
        <location evidence="2">Cytoplasm</location>
    </subcellularLocation>
</comment>
<evidence type="ECO:0000259" key="11">
    <source>
        <dbReference type="PROSITE" id="PS51094"/>
    </source>
</evidence>
<evidence type="ECO:0000313" key="13">
    <source>
        <dbReference type="EMBL" id="MEL0628680.1"/>
    </source>
</evidence>
<evidence type="ECO:0000256" key="4">
    <source>
        <dbReference type="ARBA" id="ARBA00022448"/>
    </source>
</evidence>